<dbReference type="SUPFAM" id="SSF53098">
    <property type="entry name" value="Ribonuclease H-like"/>
    <property type="match status" value="1"/>
</dbReference>
<keyword evidence="3" id="KW-1185">Reference proteome</keyword>
<feature type="domain" description="Tc1-like transposase DDE" evidence="1">
    <location>
        <begin position="184"/>
        <end position="313"/>
    </location>
</feature>
<dbReference type="InterPro" id="IPR009057">
    <property type="entry name" value="Homeodomain-like_sf"/>
</dbReference>
<organism evidence="2 3">
    <name type="scientific">Nonomuraea composti</name>
    <dbReference type="NCBI Taxonomy" id="2720023"/>
    <lineage>
        <taxon>Bacteria</taxon>
        <taxon>Bacillati</taxon>
        <taxon>Actinomycetota</taxon>
        <taxon>Actinomycetes</taxon>
        <taxon>Streptosporangiales</taxon>
        <taxon>Streptosporangiaceae</taxon>
        <taxon>Nonomuraea</taxon>
    </lineage>
</organism>
<dbReference type="Pfam" id="PF13358">
    <property type="entry name" value="DDE_3"/>
    <property type="match status" value="1"/>
</dbReference>
<name>A0ABX1BMJ1_9ACTN</name>
<dbReference type="Proteomes" id="UP000696294">
    <property type="component" value="Unassembled WGS sequence"/>
</dbReference>
<comment type="caution">
    <text evidence="2">The sequence shown here is derived from an EMBL/GenBank/DDBJ whole genome shotgun (WGS) entry which is preliminary data.</text>
</comment>
<dbReference type="RefSeq" id="WP_168022223.1">
    <property type="nucleotide sequence ID" value="NZ_JAATEP010000143.1"/>
</dbReference>
<evidence type="ECO:0000259" key="1">
    <source>
        <dbReference type="Pfam" id="PF13358"/>
    </source>
</evidence>
<evidence type="ECO:0000313" key="2">
    <source>
        <dbReference type="EMBL" id="NJP98948.1"/>
    </source>
</evidence>
<proteinExistence type="predicted"/>
<sequence length="373" mass="42653">MTQPVKVRRLSDQEGQKLQRIVRRGTMSTVRYRRAMILLASAGGNTVPVIARLVQADEDTVRDVIHRFNEIGLACLDPQWAGGRPRLMSPDDEEFIAATATTRPTKLGQPFTRWSIRKLVHYLRRLPGRAITLGREALRTLLHRRGITFQRTKTWKDSPDTDFDAKLEEIEYALTHRPERTFAFDEFGPLGIRPTAGTGWSPAGEPDRLPATYRRTQGVRYFHGCYSVGDDLLWGVNRARKGIDYTWAALKSIRAARPDGAPIYVILDNLSAHKNWRIRTWAKKHKVRLLFTPTYASWANPIEAHFGPLRQFTLANSDHPNHTVQTRALHAYLRWRNANARHPDVLAAQRRERARIRSEKGIRWGGRPLAPAA</sequence>
<reference evidence="2 3" key="1">
    <citation type="submission" date="2020-03" db="EMBL/GenBank/DDBJ databases">
        <title>WGS of actinomycetes isolated from Thailand.</title>
        <authorList>
            <person name="Thawai C."/>
        </authorList>
    </citation>
    <scope>NUCLEOTIDE SEQUENCE [LARGE SCALE GENOMIC DNA]</scope>
    <source>
        <strain evidence="2 3">FMUSA5-5</strain>
    </source>
</reference>
<dbReference type="SUPFAM" id="SSF46689">
    <property type="entry name" value="Homeodomain-like"/>
    <property type="match status" value="1"/>
</dbReference>
<protein>
    <submittedName>
        <fullName evidence="2">IS630 family transposase</fullName>
    </submittedName>
</protein>
<dbReference type="NCBIfam" id="NF033545">
    <property type="entry name" value="transpos_IS630"/>
    <property type="match status" value="1"/>
</dbReference>
<evidence type="ECO:0000313" key="3">
    <source>
        <dbReference type="Proteomes" id="UP000696294"/>
    </source>
</evidence>
<accession>A0ABX1BMJ1</accession>
<dbReference type="Gene3D" id="3.30.420.10">
    <property type="entry name" value="Ribonuclease H-like superfamily/Ribonuclease H"/>
    <property type="match status" value="1"/>
</dbReference>
<dbReference type="InterPro" id="IPR038717">
    <property type="entry name" value="Tc1-like_DDE_dom"/>
</dbReference>
<dbReference type="InterPro" id="IPR047655">
    <property type="entry name" value="Transpos_IS630-like"/>
</dbReference>
<gene>
    <name evidence="2" type="ORF">HCN51_57695</name>
</gene>
<dbReference type="EMBL" id="JAATEP010000143">
    <property type="protein sequence ID" value="NJP98948.1"/>
    <property type="molecule type" value="Genomic_DNA"/>
</dbReference>
<dbReference type="InterPro" id="IPR036397">
    <property type="entry name" value="RNaseH_sf"/>
</dbReference>
<dbReference type="Pfam" id="PF13551">
    <property type="entry name" value="HTH_29"/>
    <property type="match status" value="1"/>
</dbReference>
<dbReference type="InterPro" id="IPR012337">
    <property type="entry name" value="RNaseH-like_sf"/>
</dbReference>